<name>A0A1I4YUR3_CHROL</name>
<accession>A0A1I4YUR3</accession>
<protein>
    <submittedName>
        <fullName evidence="1">RteC protein</fullName>
    </submittedName>
</protein>
<organism evidence="1 2">
    <name type="scientific">Chryseobacterium oleae</name>
    <dbReference type="NCBI Taxonomy" id="491207"/>
    <lineage>
        <taxon>Bacteria</taxon>
        <taxon>Pseudomonadati</taxon>
        <taxon>Bacteroidota</taxon>
        <taxon>Flavobacteriia</taxon>
        <taxon>Flavobacteriales</taxon>
        <taxon>Weeksellaceae</taxon>
        <taxon>Chryseobacterium group</taxon>
        <taxon>Chryseobacterium</taxon>
    </lineage>
</organism>
<reference evidence="2" key="1">
    <citation type="submission" date="2016-10" db="EMBL/GenBank/DDBJ databases">
        <authorList>
            <person name="Varghese N."/>
            <person name="Submissions S."/>
        </authorList>
    </citation>
    <scope>NUCLEOTIDE SEQUENCE [LARGE SCALE GENOMIC DNA]</scope>
    <source>
        <strain evidence="2">DSM 25575</strain>
    </source>
</reference>
<evidence type="ECO:0000313" key="1">
    <source>
        <dbReference type="EMBL" id="SFN41754.1"/>
    </source>
</evidence>
<sequence length="282" mass="33265">MVTKTFFRNLSVLRQDVEQQIVIVTNQYDDIMTSSEMILLILDESIRKLKKLVKNFTFESVADEVYFFKDHKPYFISRYIYYSKVLNTETSKPVAGDKALRKFYQAELLKLRRYYSDQADFYNYYRRKATYLDHKYFTRKSYDLKMKLSSSIYNLDEDFTTSHDHKIAVIQANELLDDYLIKSIRNIGQETEVDSGEVGKLIWTSSKVSLIELMYALHRTGCFNGGNVDFSEVIRFTERSLEIDLGNFYKTIGEIKSRKYTKTKFLELLKESLEKALTEGED</sequence>
<dbReference type="AlphaFoldDB" id="A0A1I4YUR3"/>
<dbReference type="Pfam" id="PF09357">
    <property type="entry name" value="RteC"/>
    <property type="match status" value="1"/>
</dbReference>
<dbReference type="InterPro" id="IPR018534">
    <property type="entry name" value="Tet_reg_excision_RteC"/>
</dbReference>
<dbReference type="EMBL" id="FOVD01000003">
    <property type="protein sequence ID" value="SFN41754.1"/>
    <property type="molecule type" value="Genomic_DNA"/>
</dbReference>
<dbReference type="Proteomes" id="UP000198769">
    <property type="component" value="Unassembled WGS sequence"/>
</dbReference>
<keyword evidence="2" id="KW-1185">Reference proteome</keyword>
<evidence type="ECO:0000313" key="2">
    <source>
        <dbReference type="Proteomes" id="UP000198769"/>
    </source>
</evidence>
<gene>
    <name evidence="1" type="ORF">SAMN05421594_2700</name>
</gene>
<dbReference type="OrthoDB" id="790983at2"/>
<proteinExistence type="predicted"/>